<dbReference type="InterPro" id="IPR053842">
    <property type="entry name" value="NikA-like"/>
</dbReference>
<accession>A0A9X2Q4C3</accession>
<dbReference type="Proteomes" id="UP001155027">
    <property type="component" value="Unassembled WGS sequence"/>
</dbReference>
<dbReference type="EMBL" id="JANUAU010000020">
    <property type="protein sequence ID" value="MCS3679373.1"/>
    <property type="molecule type" value="Genomic_DNA"/>
</dbReference>
<dbReference type="GO" id="GO:0006355">
    <property type="term" value="P:regulation of DNA-templated transcription"/>
    <property type="evidence" value="ECO:0007669"/>
    <property type="project" value="InterPro"/>
</dbReference>
<dbReference type="Pfam" id="PF21983">
    <property type="entry name" value="NikA-like"/>
    <property type="match status" value="1"/>
</dbReference>
<proteinExistence type="predicted"/>
<feature type="compositionally biased region" description="Polar residues" evidence="1">
    <location>
        <begin position="1"/>
        <end position="12"/>
    </location>
</feature>
<organism evidence="2 3">
    <name type="scientific">Salinibacter ruber</name>
    <dbReference type="NCBI Taxonomy" id="146919"/>
    <lineage>
        <taxon>Bacteria</taxon>
        <taxon>Pseudomonadati</taxon>
        <taxon>Rhodothermota</taxon>
        <taxon>Rhodothermia</taxon>
        <taxon>Rhodothermales</taxon>
        <taxon>Salinibacteraceae</taxon>
        <taxon>Salinibacter</taxon>
    </lineage>
</organism>
<evidence type="ECO:0000313" key="3">
    <source>
        <dbReference type="Proteomes" id="UP001155027"/>
    </source>
</evidence>
<evidence type="ECO:0000313" key="2">
    <source>
        <dbReference type="EMBL" id="MCS3679373.1"/>
    </source>
</evidence>
<comment type="caution">
    <text evidence="2">The sequence shown here is derived from an EMBL/GenBank/DDBJ whole genome shotgun (WGS) entry which is preliminary data.</text>
</comment>
<gene>
    <name evidence="2" type="ORF">GGP71_003324</name>
</gene>
<name>A0A9X2Q4C3_9BACT</name>
<evidence type="ECO:0000256" key="1">
    <source>
        <dbReference type="SAM" id="MobiDB-lite"/>
    </source>
</evidence>
<dbReference type="RefSeq" id="WP_259081162.1">
    <property type="nucleotide sequence ID" value="NZ_JANUAU010000020.1"/>
</dbReference>
<dbReference type="Gene3D" id="1.10.1220.10">
    <property type="entry name" value="Met repressor-like"/>
    <property type="match status" value="1"/>
</dbReference>
<feature type="region of interest" description="Disordered" evidence="1">
    <location>
        <begin position="1"/>
        <end position="33"/>
    </location>
</feature>
<dbReference type="AlphaFoldDB" id="A0A9X2Q4C3"/>
<evidence type="ECO:0008006" key="4">
    <source>
        <dbReference type="Google" id="ProtNLM"/>
    </source>
</evidence>
<reference evidence="2" key="1">
    <citation type="submission" date="2022-08" db="EMBL/GenBank/DDBJ databases">
        <title>Genomic Encyclopedia of Type Strains, Phase V (KMG-V): Genome sequencing to study the core and pangenomes of soil and plant-associated prokaryotes.</title>
        <authorList>
            <person name="Whitman W."/>
        </authorList>
    </citation>
    <scope>NUCLEOTIDE SEQUENCE</scope>
    <source>
        <strain evidence="2">0</strain>
    </source>
</reference>
<protein>
    <recommendedName>
        <fullName evidence="4">Bacterial mobilisation domain-containing protein</fullName>
    </recommendedName>
</protein>
<dbReference type="InterPro" id="IPR013321">
    <property type="entry name" value="Arc_rbn_hlx_hlx"/>
</dbReference>
<sequence length="124" mass="14219">MSDQNEQQSEGRQNVGGRPRKDPRDRRTKRYGLRLSPKEYEEIQDRAERAGLSVAKFLRRRALGKPISTKVDKKTTEELNRIGVNLNQLAYRANRGELEDVAVEAEAAIQEVRALIDQIGQMDR</sequence>